<dbReference type="OrthoDB" id="197206at2759"/>
<dbReference type="GO" id="GO:0004831">
    <property type="term" value="F:tyrosine-tRNA ligase activity"/>
    <property type="evidence" value="ECO:0007669"/>
    <property type="project" value="UniProtKB-EC"/>
</dbReference>
<evidence type="ECO:0000256" key="3">
    <source>
        <dbReference type="ARBA" id="ARBA00005594"/>
    </source>
</evidence>
<dbReference type="InterPro" id="IPR014729">
    <property type="entry name" value="Rossmann-like_a/b/a_fold"/>
</dbReference>
<evidence type="ECO:0000256" key="9">
    <source>
        <dbReference type="ARBA" id="ARBA00022917"/>
    </source>
</evidence>
<dbReference type="InterPro" id="IPR050489">
    <property type="entry name" value="Tyr-tRNA_synthase"/>
</dbReference>
<evidence type="ECO:0000256" key="10">
    <source>
        <dbReference type="ARBA" id="ARBA00023146"/>
    </source>
</evidence>
<comment type="subcellular location">
    <subcellularLocation>
        <location evidence="2">Cytoplasm</location>
        <location evidence="2">Cytosol</location>
    </subcellularLocation>
</comment>
<dbReference type="AlphaFoldDB" id="A0A5J9WG74"/>
<dbReference type="InterPro" id="IPR023617">
    <property type="entry name" value="Tyr-tRNA-ligase_arc/euk-type"/>
</dbReference>
<comment type="catalytic activity">
    <reaction evidence="12">
        <text>tRNA(Tyr) + L-tyrosine + ATP = L-tyrosyl-tRNA(Tyr) + AMP + diphosphate + H(+)</text>
        <dbReference type="Rhea" id="RHEA:10220"/>
        <dbReference type="Rhea" id="RHEA-COMP:9706"/>
        <dbReference type="Rhea" id="RHEA-COMP:9707"/>
        <dbReference type="ChEBI" id="CHEBI:15378"/>
        <dbReference type="ChEBI" id="CHEBI:30616"/>
        <dbReference type="ChEBI" id="CHEBI:33019"/>
        <dbReference type="ChEBI" id="CHEBI:58315"/>
        <dbReference type="ChEBI" id="CHEBI:78442"/>
        <dbReference type="ChEBI" id="CHEBI:78536"/>
        <dbReference type="ChEBI" id="CHEBI:456215"/>
        <dbReference type="EC" id="6.1.1.1"/>
    </reaction>
</comment>
<keyword evidence="8 13" id="KW-0067">ATP-binding</keyword>
<evidence type="ECO:0000256" key="1">
    <source>
        <dbReference type="ARBA" id="ARBA00002025"/>
    </source>
</evidence>
<dbReference type="PANTHER" id="PTHR46264">
    <property type="entry name" value="TYROSINE-TRNA LIGASE"/>
    <property type="match status" value="1"/>
</dbReference>
<name>A0A5J9WG74_9POAL</name>
<evidence type="ECO:0000256" key="6">
    <source>
        <dbReference type="ARBA" id="ARBA00022598"/>
    </source>
</evidence>
<accession>A0A5J9WG74</accession>
<sequence>FSCAAPARAVSDPAIGKDGAPLAGSDASSGAGAAVDLPSSLATMSIAGSDASSAAGGAMNLPHIMPARSLEERFSVLRSIAEECIEEDELLQLLQNSPNPICYDGFEPSGRICILPRFVGNHLGVVKAININKMVSCGCKVKILVADWFAMLNKKLGEDLDKIQNVGRYMIEVWKALGVNVDAVEFLWSSEEIFKRPNEYWPLVMDIAQKRSLNRIVRCCQIMGRSEKDDLTAAQFLYPYAVDICQLGMDQRKVNMLAREYAELSGKSKPIILSHHMLPGLKEGQQKMSKSDPSSAIFMEDDEAQVNLKIKKSFCPMKVIEGNPCLEYVQHIIFPWFGRFEVARKEDNGGNKIYEGMEELLHDYGEGDLHPADVKPALARAINKILQPVRDHFKGSTEAKVLLKTVKVTLIILTSVVIRKMF</sequence>
<dbReference type="EMBL" id="RWGY01000004">
    <property type="protein sequence ID" value="TVU47309.1"/>
    <property type="molecule type" value="Genomic_DNA"/>
</dbReference>
<evidence type="ECO:0000313" key="14">
    <source>
        <dbReference type="EMBL" id="TVU47309.1"/>
    </source>
</evidence>
<dbReference type="GO" id="GO:0005524">
    <property type="term" value="F:ATP binding"/>
    <property type="evidence" value="ECO:0007669"/>
    <property type="project" value="UniProtKB-KW"/>
</dbReference>
<proteinExistence type="inferred from homology"/>
<evidence type="ECO:0000256" key="12">
    <source>
        <dbReference type="ARBA" id="ARBA00048248"/>
    </source>
</evidence>
<dbReference type="GO" id="GO:0006437">
    <property type="term" value="P:tyrosyl-tRNA aminoacylation"/>
    <property type="evidence" value="ECO:0007669"/>
    <property type="project" value="TreeGrafter"/>
</dbReference>
<evidence type="ECO:0000256" key="11">
    <source>
        <dbReference type="ARBA" id="ARBA00033323"/>
    </source>
</evidence>
<comment type="similarity">
    <text evidence="3 13">Belongs to the class-I aminoacyl-tRNA synthetase family.</text>
</comment>
<dbReference type="SUPFAM" id="SSF52374">
    <property type="entry name" value="Nucleotidylyl transferase"/>
    <property type="match status" value="1"/>
</dbReference>
<dbReference type="EC" id="6.1.1.1" evidence="4"/>
<dbReference type="Gramene" id="TVU47309">
    <property type="protein sequence ID" value="TVU47309"/>
    <property type="gene ID" value="EJB05_06904"/>
</dbReference>
<keyword evidence="15" id="KW-1185">Reference proteome</keyword>
<comment type="function">
    <text evidence="1">Catalyzes the attachment of tyrosine to tRNA(Tyr) in a two-step reaction: tyrosine is first activated by ATP to form Tyr-AMP and then transferred to the acceptor end of tRNA(Tyr).</text>
</comment>
<keyword evidence="9 13" id="KW-0648">Protein biosynthesis</keyword>
<dbReference type="Proteomes" id="UP000324897">
    <property type="component" value="Chromosome 5"/>
</dbReference>
<evidence type="ECO:0000256" key="2">
    <source>
        <dbReference type="ARBA" id="ARBA00004514"/>
    </source>
</evidence>
<dbReference type="PIRSF" id="PIRSF006588">
    <property type="entry name" value="TyrRS_arch_euk"/>
    <property type="match status" value="1"/>
</dbReference>
<evidence type="ECO:0000256" key="13">
    <source>
        <dbReference type="RuleBase" id="RU363036"/>
    </source>
</evidence>
<dbReference type="FunFam" id="3.40.50.620:FF:000085">
    <property type="entry name" value="Tyrosine--tRNA ligase 1 cytoplasmic"/>
    <property type="match status" value="1"/>
</dbReference>
<protein>
    <recommendedName>
        <fullName evidence="4">tyrosine--tRNA ligase</fullName>
        <ecNumber evidence="4">6.1.1.1</ecNumber>
    </recommendedName>
    <alternativeName>
        <fullName evidence="11">Tyrosyl-tRNA synthetase</fullName>
    </alternativeName>
</protein>
<dbReference type="InterPro" id="IPR002305">
    <property type="entry name" value="aa-tRNA-synth_Ic"/>
</dbReference>
<dbReference type="GO" id="GO:0005829">
    <property type="term" value="C:cytosol"/>
    <property type="evidence" value="ECO:0007669"/>
    <property type="project" value="UniProtKB-SubCell"/>
</dbReference>
<comment type="caution">
    <text evidence="14">The sequence shown here is derived from an EMBL/GenBank/DDBJ whole genome shotgun (WGS) entry which is preliminary data.</text>
</comment>
<evidence type="ECO:0000256" key="5">
    <source>
        <dbReference type="ARBA" id="ARBA00022490"/>
    </source>
</evidence>
<dbReference type="FunFam" id="3.40.50.620:FF:000103">
    <property type="entry name" value="tyrosine--tRNA ligase 1, cytoplasmic"/>
    <property type="match status" value="1"/>
</dbReference>
<evidence type="ECO:0000256" key="7">
    <source>
        <dbReference type="ARBA" id="ARBA00022741"/>
    </source>
</evidence>
<dbReference type="NCBIfam" id="NF006330">
    <property type="entry name" value="PRK08560.1"/>
    <property type="match status" value="1"/>
</dbReference>
<feature type="non-terminal residue" evidence="14">
    <location>
        <position position="1"/>
    </location>
</feature>
<dbReference type="PANTHER" id="PTHR46264:SF4">
    <property type="entry name" value="TYROSINE--TRNA LIGASE, CYTOPLASMIC"/>
    <property type="match status" value="1"/>
</dbReference>
<reference evidence="14 15" key="1">
    <citation type="journal article" date="2019" name="Sci. Rep.">
        <title>A high-quality genome of Eragrostis curvula grass provides insights into Poaceae evolution and supports new strategies to enhance forage quality.</title>
        <authorList>
            <person name="Carballo J."/>
            <person name="Santos B.A.C.M."/>
            <person name="Zappacosta D."/>
            <person name="Garbus I."/>
            <person name="Selva J.P."/>
            <person name="Gallo C.A."/>
            <person name="Diaz A."/>
            <person name="Albertini E."/>
            <person name="Caccamo M."/>
            <person name="Echenique V."/>
        </authorList>
    </citation>
    <scope>NUCLEOTIDE SEQUENCE [LARGE SCALE GENOMIC DNA]</scope>
    <source>
        <strain evidence="15">cv. Victoria</strain>
        <tissue evidence="14">Leaf</tissue>
    </source>
</reference>
<evidence type="ECO:0000256" key="8">
    <source>
        <dbReference type="ARBA" id="ARBA00022840"/>
    </source>
</evidence>
<gene>
    <name evidence="14" type="ORF">EJB05_06904</name>
</gene>
<keyword evidence="6 13" id="KW-0436">Ligase</keyword>
<dbReference type="Pfam" id="PF00579">
    <property type="entry name" value="tRNA-synt_1b"/>
    <property type="match status" value="1"/>
</dbReference>
<evidence type="ECO:0000256" key="4">
    <source>
        <dbReference type="ARBA" id="ARBA00013160"/>
    </source>
</evidence>
<organism evidence="14 15">
    <name type="scientific">Eragrostis curvula</name>
    <name type="common">weeping love grass</name>
    <dbReference type="NCBI Taxonomy" id="38414"/>
    <lineage>
        <taxon>Eukaryota</taxon>
        <taxon>Viridiplantae</taxon>
        <taxon>Streptophyta</taxon>
        <taxon>Embryophyta</taxon>
        <taxon>Tracheophyta</taxon>
        <taxon>Spermatophyta</taxon>
        <taxon>Magnoliopsida</taxon>
        <taxon>Liliopsida</taxon>
        <taxon>Poales</taxon>
        <taxon>Poaceae</taxon>
        <taxon>PACMAD clade</taxon>
        <taxon>Chloridoideae</taxon>
        <taxon>Eragrostideae</taxon>
        <taxon>Eragrostidinae</taxon>
        <taxon>Eragrostis</taxon>
    </lineage>
</organism>
<keyword evidence="10 13" id="KW-0030">Aminoacyl-tRNA synthetase</keyword>
<evidence type="ECO:0000313" key="15">
    <source>
        <dbReference type="Proteomes" id="UP000324897"/>
    </source>
</evidence>
<keyword evidence="7 13" id="KW-0547">Nucleotide-binding</keyword>
<dbReference type="Gene3D" id="3.40.50.620">
    <property type="entry name" value="HUPs"/>
    <property type="match status" value="2"/>
</dbReference>
<keyword evidence="5" id="KW-0963">Cytoplasm</keyword>